<keyword evidence="2" id="KW-0378">Hydrolase</keyword>
<protein>
    <submittedName>
        <fullName evidence="2">Endonuclease/exonuclease/phosphatase family protein</fullName>
    </submittedName>
</protein>
<dbReference type="InterPro" id="IPR005135">
    <property type="entry name" value="Endo/exonuclease/phosphatase"/>
</dbReference>
<evidence type="ECO:0000259" key="1">
    <source>
        <dbReference type="Pfam" id="PF19580"/>
    </source>
</evidence>
<dbReference type="InterPro" id="IPR036691">
    <property type="entry name" value="Endo/exonu/phosph_ase_sf"/>
</dbReference>
<proteinExistence type="predicted"/>
<gene>
    <name evidence="2" type="ORF">OK344_01550</name>
</gene>
<dbReference type="PANTHER" id="PTHR42834">
    <property type="entry name" value="ENDONUCLEASE/EXONUCLEASE/PHOSPHATASE FAMILY PROTEIN (AFU_ORTHOLOGUE AFUA_3G09210)"/>
    <property type="match status" value="1"/>
</dbReference>
<dbReference type="Gene3D" id="3.60.10.10">
    <property type="entry name" value="Endonuclease/exonuclease/phosphatase"/>
    <property type="match status" value="1"/>
</dbReference>
<evidence type="ECO:0000313" key="3">
    <source>
        <dbReference type="Proteomes" id="UP001209107"/>
    </source>
</evidence>
<dbReference type="Proteomes" id="UP001209107">
    <property type="component" value="Unassembled WGS sequence"/>
</dbReference>
<reference evidence="2 3" key="1">
    <citation type="submission" date="2022-10" db="EMBL/GenBank/DDBJ databases">
        <title>Kaistella sp. BT-6-1-3.</title>
        <authorList>
            <person name="Ai J."/>
            <person name="Deng Z."/>
        </authorList>
    </citation>
    <scope>NUCLEOTIDE SEQUENCE [LARGE SCALE GENOMIC DNA]</scope>
    <source>
        <strain evidence="2 3">BT6-1-3</strain>
    </source>
</reference>
<dbReference type="PANTHER" id="PTHR42834:SF1">
    <property type="entry name" value="ENDONUCLEASE_EXONUCLEASE_PHOSPHATASE FAMILY PROTEIN (AFU_ORTHOLOGUE AFUA_3G09210)"/>
    <property type="match status" value="1"/>
</dbReference>
<keyword evidence="2" id="KW-0540">Nuclease</keyword>
<name>A0ABT3JK54_9FLAO</name>
<organism evidence="2 3">
    <name type="scientific">Kaistella yananensis</name>
    <dbReference type="NCBI Taxonomy" id="2989820"/>
    <lineage>
        <taxon>Bacteria</taxon>
        <taxon>Pseudomonadati</taxon>
        <taxon>Bacteroidota</taxon>
        <taxon>Flavobacteriia</taxon>
        <taxon>Flavobacteriales</taxon>
        <taxon>Weeksellaceae</taxon>
        <taxon>Chryseobacterium group</taxon>
        <taxon>Kaistella</taxon>
    </lineage>
</organism>
<keyword evidence="2" id="KW-0255">Endonuclease</keyword>
<dbReference type="Pfam" id="PF19580">
    <property type="entry name" value="Exo_endo_phos_3"/>
    <property type="match status" value="1"/>
</dbReference>
<comment type="caution">
    <text evidence="2">The sequence shown here is derived from an EMBL/GenBank/DDBJ whole genome shotgun (WGS) entry which is preliminary data.</text>
</comment>
<dbReference type="SUPFAM" id="SSF56219">
    <property type="entry name" value="DNase I-like"/>
    <property type="match status" value="1"/>
</dbReference>
<accession>A0ABT3JK54</accession>
<dbReference type="EMBL" id="JAPCHZ010000001">
    <property type="protein sequence ID" value="MCW4450891.1"/>
    <property type="molecule type" value="Genomic_DNA"/>
</dbReference>
<dbReference type="RefSeq" id="WP_265143131.1">
    <property type="nucleotide sequence ID" value="NZ_JAPCHZ010000001.1"/>
</dbReference>
<feature type="domain" description="Endonuclease/exonuclease/phosphatase" evidence="1">
    <location>
        <begin position="10"/>
        <end position="312"/>
    </location>
</feature>
<evidence type="ECO:0000313" key="2">
    <source>
        <dbReference type="EMBL" id="MCW4450891.1"/>
    </source>
</evidence>
<keyword evidence="3" id="KW-1185">Reference proteome</keyword>
<dbReference type="GO" id="GO:0004519">
    <property type="term" value="F:endonuclease activity"/>
    <property type="evidence" value="ECO:0007669"/>
    <property type="project" value="UniProtKB-KW"/>
</dbReference>
<sequence>MVDRVVQELVAFYNVENLFSPDPPAVHPLDPTPSGLRNWDERRYRNKVQKVAQVFELMREAENALPMIIGFSEIQGQAPLDELAAMAPFNLDYAVVHYDSMDERGVDVALLYDKNKLELISSDPITYFFEIKDNNPANYDTTRDILRCKFRYSGEIINVFVLHLPSKREKNINKPKREFILNDIREKVIEIKSDLNEAIIICGDFNENPDDDNVRNLVYDDQSDKLLENPFLDLYLNKNYSTYHHKHGLLFDQILLSKQFFETSFPLNFSSAKIFNHYKLSNWDKKFAGRPFRTYAGSRYLGGYSDHFPVITAFTTTQ</sequence>